<dbReference type="Pfam" id="PF17921">
    <property type="entry name" value="Integrase_H2C2"/>
    <property type="match status" value="1"/>
</dbReference>
<dbReference type="EMBL" id="CACVBM020001285">
    <property type="protein sequence ID" value="CAA7043649.1"/>
    <property type="molecule type" value="Genomic_DNA"/>
</dbReference>
<sequence>MYITPPRGTRGRIPSVARRDQKLPHQCYTTRRTMGSPPPATKGRLLLSTAVLVETHKGASGNHAGGRSLTLMIKKIGFFWPKMIEDCENLVAKSVPCQRYSPIINAPTQAIQASIPAYPFMRWGMDIVGPMLRSR</sequence>
<evidence type="ECO:0000259" key="1">
    <source>
        <dbReference type="Pfam" id="PF17921"/>
    </source>
</evidence>
<dbReference type="Proteomes" id="UP000467841">
    <property type="component" value="Unassembled WGS sequence"/>
</dbReference>
<dbReference type="OrthoDB" id="1430228at2759"/>
<evidence type="ECO:0000313" key="2">
    <source>
        <dbReference type="EMBL" id="CAA7043649.1"/>
    </source>
</evidence>
<name>A0A6D2JWF0_9BRAS</name>
<keyword evidence="3" id="KW-1185">Reference proteome</keyword>
<dbReference type="AlphaFoldDB" id="A0A6D2JWF0"/>
<dbReference type="InterPro" id="IPR041588">
    <property type="entry name" value="Integrase_H2C2"/>
</dbReference>
<feature type="domain" description="Integrase zinc-binding" evidence="1">
    <location>
        <begin position="50"/>
        <end position="102"/>
    </location>
</feature>
<dbReference type="Gene3D" id="1.10.340.70">
    <property type="match status" value="1"/>
</dbReference>
<evidence type="ECO:0000313" key="3">
    <source>
        <dbReference type="Proteomes" id="UP000467841"/>
    </source>
</evidence>
<comment type="caution">
    <text evidence="2">The sequence shown here is derived from an EMBL/GenBank/DDBJ whole genome shotgun (WGS) entry which is preliminary data.</text>
</comment>
<accession>A0A6D2JWF0</accession>
<reference evidence="2" key="1">
    <citation type="submission" date="2020-01" db="EMBL/GenBank/DDBJ databases">
        <authorList>
            <person name="Mishra B."/>
        </authorList>
    </citation>
    <scope>NUCLEOTIDE SEQUENCE [LARGE SCALE GENOMIC DNA]</scope>
</reference>
<gene>
    <name evidence="2" type="ORF">MERR_LOCUS30884</name>
</gene>
<protein>
    <recommendedName>
        <fullName evidence="1">Integrase zinc-binding domain-containing protein</fullName>
    </recommendedName>
</protein>
<organism evidence="2 3">
    <name type="scientific">Microthlaspi erraticum</name>
    <dbReference type="NCBI Taxonomy" id="1685480"/>
    <lineage>
        <taxon>Eukaryota</taxon>
        <taxon>Viridiplantae</taxon>
        <taxon>Streptophyta</taxon>
        <taxon>Embryophyta</taxon>
        <taxon>Tracheophyta</taxon>
        <taxon>Spermatophyta</taxon>
        <taxon>Magnoliopsida</taxon>
        <taxon>eudicotyledons</taxon>
        <taxon>Gunneridae</taxon>
        <taxon>Pentapetalae</taxon>
        <taxon>rosids</taxon>
        <taxon>malvids</taxon>
        <taxon>Brassicales</taxon>
        <taxon>Brassicaceae</taxon>
        <taxon>Coluteocarpeae</taxon>
        <taxon>Microthlaspi</taxon>
    </lineage>
</organism>
<proteinExistence type="predicted"/>